<feature type="transmembrane region" description="Helical" evidence="12">
    <location>
        <begin position="49"/>
        <end position="71"/>
    </location>
</feature>
<evidence type="ECO:0000256" key="11">
    <source>
        <dbReference type="ARBA" id="ARBA00071448"/>
    </source>
</evidence>
<feature type="transmembrane region" description="Helical" evidence="12">
    <location>
        <begin position="92"/>
        <end position="117"/>
    </location>
</feature>
<evidence type="ECO:0000256" key="4">
    <source>
        <dbReference type="ARBA" id="ARBA00022692"/>
    </source>
</evidence>
<evidence type="ECO:0000256" key="6">
    <source>
        <dbReference type="ARBA" id="ARBA00022989"/>
    </source>
</evidence>
<keyword evidence="8 12" id="KW-0472">Membrane</keyword>
<gene>
    <name evidence="14" type="ORF">DGUA_6G018377</name>
</gene>
<dbReference type="PRINTS" id="PR00122">
    <property type="entry name" value="VACATPASE"/>
</dbReference>
<keyword evidence="7 12" id="KW-0406">Ion transport</keyword>
<comment type="similarity">
    <text evidence="2 12">Belongs to the V-ATPase proteolipid subunit family.</text>
</comment>
<dbReference type="OrthoDB" id="10264021at2759"/>
<evidence type="ECO:0000256" key="1">
    <source>
        <dbReference type="ARBA" id="ARBA00004141"/>
    </source>
</evidence>
<evidence type="ECO:0000256" key="5">
    <source>
        <dbReference type="ARBA" id="ARBA00022781"/>
    </source>
</evidence>
<evidence type="ECO:0000256" key="10">
    <source>
        <dbReference type="ARBA" id="ARBA00031057"/>
    </source>
</evidence>
<comment type="caution">
    <text evidence="12">Lacks conserved residue(s) required for the propagation of feature annotation.</text>
</comment>
<keyword evidence="6 12" id="KW-1133">Transmembrane helix</keyword>
<dbReference type="SUPFAM" id="SSF81333">
    <property type="entry name" value="F1F0 ATP synthase subunit C"/>
    <property type="match status" value="2"/>
</dbReference>
<feature type="domain" description="V-ATPase proteolipid subunit C-like" evidence="13">
    <location>
        <begin position="54"/>
        <end position="113"/>
    </location>
</feature>
<dbReference type="FunFam" id="1.20.120.610:FF:000002">
    <property type="entry name" value="V-type proton ATPase proteolipid subunit"/>
    <property type="match status" value="1"/>
</dbReference>
<dbReference type="Pfam" id="PF00137">
    <property type="entry name" value="ATP-synt_C"/>
    <property type="match status" value="2"/>
</dbReference>
<keyword evidence="15" id="KW-1185">Reference proteome</keyword>
<evidence type="ECO:0000313" key="15">
    <source>
        <dbReference type="Proteomes" id="UP000268350"/>
    </source>
</evidence>
<dbReference type="GO" id="GO:0033179">
    <property type="term" value="C:proton-transporting V-type ATPase, V0 domain"/>
    <property type="evidence" value="ECO:0007669"/>
    <property type="project" value="InterPro"/>
</dbReference>
<sequence>MAAQIRTVVTSTFLGLFAAAATILILYFVMTGKGERVSVGWFLASSNPYMWACLGIGLAVSLSVVGAALGIHTTGTSIVGGGVKAPRIKTKNLISVIFCEAVAIYGLITAIVLSGQLEIFQMETALNNQAIMNTNWFSGYLIFGAGLAVGLVNLFCGIAVGIVGSGAALSDAANAALFVKILIVEIFGSAIGLFGLIVGIYMTSKSKMGDKE</sequence>
<dbReference type="GO" id="GO:0046961">
    <property type="term" value="F:proton-transporting ATPase activity, rotational mechanism"/>
    <property type="evidence" value="ECO:0007669"/>
    <property type="project" value="InterPro"/>
</dbReference>
<feature type="transmembrane region" description="Helical" evidence="12">
    <location>
        <begin position="137"/>
        <end position="163"/>
    </location>
</feature>
<evidence type="ECO:0000256" key="8">
    <source>
        <dbReference type="ARBA" id="ARBA00023136"/>
    </source>
</evidence>
<comment type="subcellular location">
    <subcellularLocation>
        <location evidence="1">Membrane</location>
        <topology evidence="1">Multi-pass membrane protein</topology>
    </subcellularLocation>
</comment>
<feature type="transmembrane region" description="Helical" evidence="12">
    <location>
        <begin position="7"/>
        <end position="29"/>
    </location>
</feature>
<keyword evidence="5" id="KW-0375">Hydrogen ion transport</keyword>
<keyword evidence="4 12" id="KW-0812">Transmembrane</keyword>
<dbReference type="InterPro" id="IPR000245">
    <property type="entry name" value="ATPase_proteolipid_csu"/>
</dbReference>
<dbReference type="CDD" id="cd18178">
    <property type="entry name" value="ATP-synt_Vo_c_ATP6F_rpt2"/>
    <property type="match status" value="1"/>
</dbReference>
<name>A0A3B0K630_DROGU</name>
<dbReference type="PANTHER" id="PTHR10263">
    <property type="entry name" value="V-TYPE PROTON ATPASE PROTEOLIPID SUBUNIT"/>
    <property type="match status" value="1"/>
</dbReference>
<feature type="domain" description="V-ATPase proteolipid subunit C-like" evidence="13">
    <location>
        <begin position="143"/>
        <end position="202"/>
    </location>
</feature>
<dbReference type="CDD" id="cd18177">
    <property type="entry name" value="ATP-synt_Vo_c_ATP6F_rpt1"/>
    <property type="match status" value="1"/>
</dbReference>
<dbReference type="AlphaFoldDB" id="A0A3B0K630"/>
<accession>A0A3B0K630</accession>
<evidence type="ECO:0000259" key="13">
    <source>
        <dbReference type="Pfam" id="PF00137"/>
    </source>
</evidence>
<evidence type="ECO:0000256" key="12">
    <source>
        <dbReference type="RuleBase" id="RU363060"/>
    </source>
</evidence>
<evidence type="ECO:0000256" key="9">
    <source>
        <dbReference type="ARBA" id="ARBA00029494"/>
    </source>
</evidence>
<evidence type="ECO:0000313" key="14">
    <source>
        <dbReference type="EMBL" id="SPP83520.1"/>
    </source>
</evidence>
<proteinExistence type="inferred from homology"/>
<dbReference type="EMBL" id="OUUW01000007">
    <property type="protein sequence ID" value="SPP83520.1"/>
    <property type="molecule type" value="Genomic_DNA"/>
</dbReference>
<dbReference type="InterPro" id="IPR002379">
    <property type="entry name" value="ATPase_proteolipid_c-like_dom"/>
</dbReference>
<dbReference type="Gene3D" id="1.20.120.610">
    <property type="entry name" value="lithium bound rotor ring of v- atpase"/>
    <property type="match status" value="1"/>
</dbReference>
<keyword evidence="3 12" id="KW-0813">Transport</keyword>
<dbReference type="OMA" id="TSPYMWG"/>
<organism evidence="14 15">
    <name type="scientific">Drosophila guanche</name>
    <name type="common">Fruit fly</name>
    <dbReference type="NCBI Taxonomy" id="7266"/>
    <lineage>
        <taxon>Eukaryota</taxon>
        <taxon>Metazoa</taxon>
        <taxon>Ecdysozoa</taxon>
        <taxon>Arthropoda</taxon>
        <taxon>Hexapoda</taxon>
        <taxon>Insecta</taxon>
        <taxon>Pterygota</taxon>
        <taxon>Neoptera</taxon>
        <taxon>Endopterygota</taxon>
        <taxon>Diptera</taxon>
        <taxon>Brachycera</taxon>
        <taxon>Muscomorpha</taxon>
        <taxon>Ephydroidea</taxon>
        <taxon>Drosophilidae</taxon>
        <taxon>Drosophila</taxon>
        <taxon>Sophophora</taxon>
    </lineage>
</organism>
<dbReference type="InterPro" id="IPR035921">
    <property type="entry name" value="F/V-ATP_Csub_sf"/>
</dbReference>
<feature type="transmembrane region" description="Helical" evidence="12">
    <location>
        <begin position="175"/>
        <end position="202"/>
    </location>
</feature>
<evidence type="ECO:0000256" key="7">
    <source>
        <dbReference type="ARBA" id="ARBA00023065"/>
    </source>
</evidence>
<evidence type="ECO:0000256" key="3">
    <source>
        <dbReference type="ARBA" id="ARBA00022448"/>
    </source>
</evidence>
<reference evidence="15" key="1">
    <citation type="submission" date="2018-01" db="EMBL/GenBank/DDBJ databases">
        <authorList>
            <person name="Alioto T."/>
            <person name="Alioto T."/>
        </authorList>
    </citation>
    <scope>NUCLEOTIDE SEQUENCE [LARGE SCALE GENOMIC DNA]</scope>
</reference>
<dbReference type="STRING" id="7266.A0A3B0K630"/>
<comment type="subunit">
    <text evidence="12">V-ATPase is a heteromultimeric enzyme made up of two complexes: the ATP-hydrolytic V1 complex and the proton translocation V0 complex. The V1 complex consists of three catalytic AB heterodimers that form a heterohexamer, three peripheral stalks each consisting of EG heterodimers, one central rotor including subunits D and F, and the regulatory subunits C and H. The proton translocation complex V0 consists of the proton transport subunit a, a ring of proteolipid subunits c9c'', rotary subunit d, subunits e and f, and the accessory subunits.</text>
</comment>
<evidence type="ECO:0000256" key="2">
    <source>
        <dbReference type="ARBA" id="ARBA00007296"/>
    </source>
</evidence>
<protein>
    <recommendedName>
        <fullName evidence="9">V-type proton ATPase 16 kDa proteolipid subunit c</fullName>
    </recommendedName>
    <alternativeName>
        <fullName evidence="11">V-type proton ATPase 21 kDa proteolipid subunit c''</fullName>
    </alternativeName>
    <alternativeName>
        <fullName evidence="10">Vacuolar proton pump 16 kDa proteolipid subunit c</fullName>
    </alternativeName>
</protein>
<dbReference type="Proteomes" id="UP000268350">
    <property type="component" value="Unassembled WGS sequence"/>
</dbReference>
<comment type="function">
    <text evidence="12">Proton-conducting pore forming of the V0 complex of vacuolar(H+)-ATPase (V-ATPase), a multisubunit enzyme composed of a peripheral complex (V1) that hydrolyzes ATP and a membrane integral complex (V0) that translocates protons. V-ATPase is responsible for acidifying and maintaining the pH of intracellular compartments and in some cell types, is targeted to the plasma membrane, where it is responsible for acidifying the extracellular environment.</text>
</comment>